<accession>A0ABR2JUF5</accession>
<dbReference type="Proteomes" id="UP001470230">
    <property type="component" value="Unassembled WGS sequence"/>
</dbReference>
<reference evidence="1 2" key="1">
    <citation type="submission" date="2024-04" db="EMBL/GenBank/DDBJ databases">
        <title>Tritrichomonas musculus Genome.</title>
        <authorList>
            <person name="Alves-Ferreira E."/>
            <person name="Grigg M."/>
            <person name="Lorenzi H."/>
            <person name="Galac M."/>
        </authorList>
    </citation>
    <scope>NUCLEOTIDE SEQUENCE [LARGE SCALE GENOMIC DNA]</scope>
    <source>
        <strain evidence="1 2">EAF2021</strain>
    </source>
</reference>
<gene>
    <name evidence="1" type="ORF">M9Y10_045029</name>
</gene>
<evidence type="ECO:0000313" key="1">
    <source>
        <dbReference type="EMBL" id="KAK8882387.1"/>
    </source>
</evidence>
<organism evidence="1 2">
    <name type="scientific">Tritrichomonas musculus</name>
    <dbReference type="NCBI Taxonomy" id="1915356"/>
    <lineage>
        <taxon>Eukaryota</taxon>
        <taxon>Metamonada</taxon>
        <taxon>Parabasalia</taxon>
        <taxon>Tritrichomonadida</taxon>
        <taxon>Tritrichomonadidae</taxon>
        <taxon>Tritrichomonas</taxon>
    </lineage>
</organism>
<proteinExistence type="predicted"/>
<sequence length="229" mass="27335">MSDDFSLTLQFRTIDNLFNDLFSDLSEKDEFLKKYEDLKQHFILLPNEKKGTYTGFCLLAGELAEYLMISDFFKKKKISFILNWQKTSFQANKDDFFLENSHKRVIPKFSSTEKAAFHSRNIDTRNYPLTVQYHLSSLMNIYMCEYNAMIKNKKDLDFKIQQANNLLSQRTSIIKIIIQNKIKISNRKEIDQAERRNIRIISDLMYLIDTMNRDLKKNYKQQKMEINQT</sequence>
<keyword evidence="2" id="KW-1185">Reference proteome</keyword>
<dbReference type="EMBL" id="JAPFFF010000009">
    <property type="protein sequence ID" value="KAK8882387.1"/>
    <property type="molecule type" value="Genomic_DNA"/>
</dbReference>
<name>A0ABR2JUF5_9EUKA</name>
<evidence type="ECO:0000313" key="2">
    <source>
        <dbReference type="Proteomes" id="UP001470230"/>
    </source>
</evidence>
<comment type="caution">
    <text evidence="1">The sequence shown here is derived from an EMBL/GenBank/DDBJ whole genome shotgun (WGS) entry which is preliminary data.</text>
</comment>
<protein>
    <submittedName>
        <fullName evidence="1">Uncharacterized protein</fullName>
    </submittedName>
</protein>